<proteinExistence type="predicted"/>
<accession>A0AA40CC30</accession>
<evidence type="ECO:0000313" key="2">
    <source>
        <dbReference type="EMBL" id="KAK0632690.1"/>
    </source>
</evidence>
<organism evidence="2 3">
    <name type="scientific">Immersiella caudata</name>
    <dbReference type="NCBI Taxonomy" id="314043"/>
    <lineage>
        <taxon>Eukaryota</taxon>
        <taxon>Fungi</taxon>
        <taxon>Dikarya</taxon>
        <taxon>Ascomycota</taxon>
        <taxon>Pezizomycotina</taxon>
        <taxon>Sordariomycetes</taxon>
        <taxon>Sordariomycetidae</taxon>
        <taxon>Sordariales</taxon>
        <taxon>Lasiosphaeriaceae</taxon>
        <taxon>Immersiella</taxon>
    </lineage>
</organism>
<sequence>MTSAGAIPSDLQSTGAAPATRSIKEGRDRHRPNGRQPVYIADRGCVCWQVWGSGEVENGVYSTF</sequence>
<feature type="region of interest" description="Disordered" evidence="1">
    <location>
        <begin position="1"/>
        <end position="36"/>
    </location>
</feature>
<keyword evidence="3" id="KW-1185">Reference proteome</keyword>
<dbReference type="Proteomes" id="UP001175000">
    <property type="component" value="Unassembled WGS sequence"/>
</dbReference>
<dbReference type="EMBL" id="JAULSU010000001">
    <property type="protein sequence ID" value="KAK0632690.1"/>
    <property type="molecule type" value="Genomic_DNA"/>
</dbReference>
<evidence type="ECO:0000313" key="3">
    <source>
        <dbReference type="Proteomes" id="UP001175000"/>
    </source>
</evidence>
<dbReference type="AlphaFoldDB" id="A0AA40CC30"/>
<evidence type="ECO:0000256" key="1">
    <source>
        <dbReference type="SAM" id="MobiDB-lite"/>
    </source>
</evidence>
<comment type="caution">
    <text evidence="2">The sequence shown here is derived from an EMBL/GenBank/DDBJ whole genome shotgun (WGS) entry which is preliminary data.</text>
</comment>
<gene>
    <name evidence="2" type="ORF">B0T14DRAFT_40233</name>
</gene>
<name>A0AA40CC30_9PEZI</name>
<protein>
    <submittedName>
        <fullName evidence="2">Uncharacterized protein</fullName>
    </submittedName>
</protein>
<reference evidence="2" key="1">
    <citation type="submission" date="2023-06" db="EMBL/GenBank/DDBJ databases">
        <title>Genome-scale phylogeny and comparative genomics of the fungal order Sordariales.</title>
        <authorList>
            <consortium name="Lawrence Berkeley National Laboratory"/>
            <person name="Hensen N."/>
            <person name="Bonometti L."/>
            <person name="Westerberg I."/>
            <person name="Brannstrom I.O."/>
            <person name="Guillou S."/>
            <person name="Cros-Aarteil S."/>
            <person name="Calhoun S."/>
            <person name="Haridas S."/>
            <person name="Kuo A."/>
            <person name="Mondo S."/>
            <person name="Pangilinan J."/>
            <person name="Riley R."/>
            <person name="Labutti K."/>
            <person name="Andreopoulos B."/>
            <person name="Lipzen A."/>
            <person name="Chen C."/>
            <person name="Yanf M."/>
            <person name="Daum C."/>
            <person name="Ng V."/>
            <person name="Clum A."/>
            <person name="Steindorff A."/>
            <person name="Ohm R."/>
            <person name="Martin F."/>
            <person name="Silar P."/>
            <person name="Natvig D."/>
            <person name="Lalanne C."/>
            <person name="Gautier V."/>
            <person name="Ament-Velasquez S.L."/>
            <person name="Kruys A."/>
            <person name="Hutchinson M.I."/>
            <person name="Powell A.J."/>
            <person name="Barry K."/>
            <person name="Miller A.N."/>
            <person name="Grigoriev I.V."/>
            <person name="Debuchy R."/>
            <person name="Gladieux P."/>
            <person name="Thoren M.H."/>
            <person name="Johannesson H."/>
        </authorList>
    </citation>
    <scope>NUCLEOTIDE SEQUENCE</scope>
    <source>
        <strain evidence="2">CBS 606.72</strain>
    </source>
</reference>